<evidence type="ECO:0000259" key="3">
    <source>
        <dbReference type="PROSITE" id="PS50192"/>
    </source>
</evidence>
<dbReference type="InterPro" id="IPR045242">
    <property type="entry name" value="Syntaxin"/>
</dbReference>
<protein>
    <submittedName>
        <fullName evidence="4">Syntaxin-17-like Protein</fullName>
    </submittedName>
</protein>
<dbReference type="STRING" id="7070.D6WIQ1"/>
<keyword evidence="5" id="KW-1185">Reference proteome</keyword>
<dbReference type="FunFam" id="1.20.5.110:FF:000199">
    <property type="entry name" value="Syntaxin, putative"/>
    <property type="match status" value="1"/>
</dbReference>
<dbReference type="GO" id="GO:0012505">
    <property type="term" value="C:endomembrane system"/>
    <property type="evidence" value="ECO:0000318"/>
    <property type="project" value="GO_Central"/>
</dbReference>
<keyword evidence="2" id="KW-0175">Coiled coil</keyword>
<evidence type="ECO:0000313" key="5">
    <source>
        <dbReference type="Proteomes" id="UP000007266"/>
    </source>
</evidence>
<dbReference type="eggNOG" id="KOG0811">
    <property type="taxonomic scope" value="Eukaryota"/>
</dbReference>
<gene>
    <name evidence="4" type="primary">AUGUSTUS-3.0.2_03648</name>
    <name evidence="4" type="ORF">TcasGA2_TC003648</name>
</gene>
<dbReference type="GO" id="GO:0031201">
    <property type="term" value="C:SNARE complex"/>
    <property type="evidence" value="ECO:0000318"/>
    <property type="project" value="GO_Central"/>
</dbReference>
<organism evidence="4 5">
    <name type="scientific">Tribolium castaneum</name>
    <name type="common">Red flour beetle</name>
    <dbReference type="NCBI Taxonomy" id="7070"/>
    <lineage>
        <taxon>Eukaryota</taxon>
        <taxon>Metazoa</taxon>
        <taxon>Ecdysozoa</taxon>
        <taxon>Arthropoda</taxon>
        <taxon>Hexapoda</taxon>
        <taxon>Insecta</taxon>
        <taxon>Pterygota</taxon>
        <taxon>Neoptera</taxon>
        <taxon>Endopterygota</taxon>
        <taxon>Coleoptera</taxon>
        <taxon>Polyphaga</taxon>
        <taxon>Cucujiformia</taxon>
        <taxon>Tenebrionidae</taxon>
        <taxon>Tenebrionidae incertae sedis</taxon>
        <taxon>Tribolium</taxon>
    </lineage>
</organism>
<reference evidence="4 5" key="2">
    <citation type="journal article" date="2010" name="Nucleic Acids Res.">
        <title>BeetleBase in 2010: revisions to provide comprehensive genomic information for Tribolium castaneum.</title>
        <authorList>
            <person name="Kim H.S."/>
            <person name="Murphy T."/>
            <person name="Xia J."/>
            <person name="Caragea D."/>
            <person name="Park Y."/>
            <person name="Beeman R.W."/>
            <person name="Lorenzen M.D."/>
            <person name="Butcher S."/>
            <person name="Manak J.R."/>
            <person name="Brown S.J."/>
        </authorList>
    </citation>
    <scope>GENOME REANNOTATION</scope>
    <source>
        <strain evidence="4 5">Georgia GA2</strain>
    </source>
</reference>
<dbReference type="GO" id="GO:0048278">
    <property type="term" value="P:vesicle docking"/>
    <property type="evidence" value="ECO:0000318"/>
    <property type="project" value="GO_Central"/>
</dbReference>
<name>D6WIQ1_TRICA</name>
<reference evidence="4 5" key="1">
    <citation type="journal article" date="2008" name="Nature">
        <title>The genome of the model beetle and pest Tribolium castaneum.</title>
        <authorList>
            <consortium name="Tribolium Genome Sequencing Consortium"/>
            <person name="Richards S."/>
            <person name="Gibbs R.A."/>
            <person name="Weinstock G.M."/>
            <person name="Brown S.J."/>
            <person name="Denell R."/>
            <person name="Beeman R.W."/>
            <person name="Gibbs R."/>
            <person name="Beeman R.W."/>
            <person name="Brown S.J."/>
            <person name="Bucher G."/>
            <person name="Friedrich M."/>
            <person name="Grimmelikhuijzen C.J."/>
            <person name="Klingler M."/>
            <person name="Lorenzen M."/>
            <person name="Richards S."/>
            <person name="Roth S."/>
            <person name="Schroder R."/>
            <person name="Tautz D."/>
            <person name="Zdobnov E.M."/>
            <person name="Muzny D."/>
            <person name="Gibbs R.A."/>
            <person name="Weinstock G.M."/>
            <person name="Attaway T."/>
            <person name="Bell S."/>
            <person name="Buhay C.J."/>
            <person name="Chandrabose M.N."/>
            <person name="Chavez D."/>
            <person name="Clerk-Blankenburg K.P."/>
            <person name="Cree A."/>
            <person name="Dao M."/>
            <person name="Davis C."/>
            <person name="Chacko J."/>
            <person name="Dinh H."/>
            <person name="Dugan-Rocha S."/>
            <person name="Fowler G."/>
            <person name="Garner T.T."/>
            <person name="Garnes J."/>
            <person name="Gnirke A."/>
            <person name="Hawes A."/>
            <person name="Hernandez J."/>
            <person name="Hines S."/>
            <person name="Holder M."/>
            <person name="Hume J."/>
            <person name="Jhangiani S.N."/>
            <person name="Joshi V."/>
            <person name="Khan Z.M."/>
            <person name="Jackson L."/>
            <person name="Kovar C."/>
            <person name="Kowis A."/>
            <person name="Lee S."/>
            <person name="Lewis L.R."/>
            <person name="Margolis J."/>
            <person name="Morgan M."/>
            <person name="Nazareth L.V."/>
            <person name="Nguyen N."/>
            <person name="Okwuonu G."/>
            <person name="Parker D."/>
            <person name="Richards S."/>
            <person name="Ruiz S.J."/>
            <person name="Santibanez J."/>
            <person name="Savard J."/>
            <person name="Scherer S.E."/>
            <person name="Schneider B."/>
            <person name="Sodergren E."/>
            <person name="Tautz D."/>
            <person name="Vattahil S."/>
            <person name="Villasana D."/>
            <person name="White C.S."/>
            <person name="Wright R."/>
            <person name="Park Y."/>
            <person name="Beeman R.W."/>
            <person name="Lord J."/>
            <person name="Oppert B."/>
            <person name="Lorenzen M."/>
            <person name="Brown S."/>
            <person name="Wang L."/>
            <person name="Savard J."/>
            <person name="Tautz D."/>
            <person name="Richards S."/>
            <person name="Weinstock G."/>
            <person name="Gibbs R.A."/>
            <person name="Liu Y."/>
            <person name="Worley K."/>
            <person name="Weinstock G."/>
            <person name="Elsik C.G."/>
            <person name="Reese J.T."/>
            <person name="Elhaik E."/>
            <person name="Landan G."/>
            <person name="Graur D."/>
            <person name="Arensburger P."/>
            <person name="Atkinson P."/>
            <person name="Beeman R.W."/>
            <person name="Beidler J."/>
            <person name="Brown S.J."/>
            <person name="Demuth J.P."/>
            <person name="Drury D.W."/>
            <person name="Du Y.Z."/>
            <person name="Fujiwara H."/>
            <person name="Lorenzen M."/>
            <person name="Maselli V."/>
            <person name="Osanai M."/>
            <person name="Park Y."/>
            <person name="Robertson H.M."/>
            <person name="Tu Z."/>
            <person name="Wang J.J."/>
            <person name="Wang S."/>
            <person name="Richards S."/>
            <person name="Song H."/>
            <person name="Zhang L."/>
            <person name="Sodergren E."/>
            <person name="Werner D."/>
            <person name="Stanke M."/>
            <person name="Morgenstern B."/>
            <person name="Solovyev V."/>
            <person name="Kosarev P."/>
            <person name="Brown G."/>
            <person name="Chen H.C."/>
            <person name="Ermolaeva O."/>
            <person name="Hlavina W."/>
            <person name="Kapustin Y."/>
            <person name="Kiryutin B."/>
            <person name="Kitts P."/>
            <person name="Maglott D."/>
            <person name="Pruitt K."/>
            <person name="Sapojnikov V."/>
            <person name="Souvorov A."/>
            <person name="Mackey A.J."/>
            <person name="Waterhouse R.M."/>
            <person name="Wyder S."/>
            <person name="Zdobnov E.M."/>
            <person name="Zdobnov E.M."/>
            <person name="Wyder S."/>
            <person name="Kriventseva E.V."/>
            <person name="Kadowaki T."/>
            <person name="Bork P."/>
            <person name="Aranda M."/>
            <person name="Bao R."/>
            <person name="Beermann A."/>
            <person name="Berns N."/>
            <person name="Bolognesi R."/>
            <person name="Bonneton F."/>
            <person name="Bopp D."/>
            <person name="Brown S.J."/>
            <person name="Bucher G."/>
            <person name="Butts T."/>
            <person name="Chaumot A."/>
            <person name="Denell R.E."/>
            <person name="Ferrier D.E."/>
            <person name="Friedrich M."/>
            <person name="Gordon C.M."/>
            <person name="Jindra M."/>
            <person name="Klingler M."/>
            <person name="Lan Q."/>
            <person name="Lattorff H.M."/>
            <person name="Laudet V."/>
            <person name="von Levetsow C."/>
            <person name="Liu Z."/>
            <person name="Lutz R."/>
            <person name="Lynch J.A."/>
            <person name="da Fonseca R.N."/>
            <person name="Posnien N."/>
            <person name="Reuter R."/>
            <person name="Roth S."/>
            <person name="Savard J."/>
            <person name="Schinko J.B."/>
            <person name="Schmitt C."/>
            <person name="Schoppmeier M."/>
            <person name="Schroder R."/>
            <person name="Shippy T.D."/>
            <person name="Simonnet F."/>
            <person name="Marques-Souza H."/>
            <person name="Tautz D."/>
            <person name="Tomoyasu Y."/>
            <person name="Trauner J."/>
            <person name="Van der Zee M."/>
            <person name="Vervoort M."/>
            <person name="Wittkopp N."/>
            <person name="Wimmer E.A."/>
            <person name="Yang X."/>
            <person name="Jones A.K."/>
            <person name="Sattelle D.B."/>
            <person name="Ebert P.R."/>
            <person name="Nelson D."/>
            <person name="Scott J.G."/>
            <person name="Beeman R.W."/>
            <person name="Muthukrishnan S."/>
            <person name="Kramer K.J."/>
            <person name="Arakane Y."/>
            <person name="Beeman R.W."/>
            <person name="Zhu Q."/>
            <person name="Hogenkamp D."/>
            <person name="Dixit R."/>
            <person name="Oppert B."/>
            <person name="Jiang H."/>
            <person name="Zou Z."/>
            <person name="Marshall J."/>
            <person name="Elpidina E."/>
            <person name="Vinokurov K."/>
            <person name="Oppert C."/>
            <person name="Zou Z."/>
            <person name="Evans J."/>
            <person name="Lu Z."/>
            <person name="Zhao P."/>
            <person name="Sumathipala N."/>
            <person name="Altincicek B."/>
            <person name="Vilcinskas A."/>
            <person name="Williams M."/>
            <person name="Hultmark D."/>
            <person name="Hetru C."/>
            <person name="Jiang H."/>
            <person name="Grimmelikhuijzen C.J."/>
            <person name="Hauser F."/>
            <person name="Cazzamali G."/>
            <person name="Williamson M."/>
            <person name="Park Y."/>
            <person name="Li B."/>
            <person name="Tanaka Y."/>
            <person name="Predel R."/>
            <person name="Neupert S."/>
            <person name="Schachtner J."/>
            <person name="Verleyen P."/>
            <person name="Raible F."/>
            <person name="Bork P."/>
            <person name="Friedrich M."/>
            <person name="Walden K.K."/>
            <person name="Robertson H.M."/>
            <person name="Angeli S."/>
            <person name="Foret S."/>
            <person name="Bucher G."/>
            <person name="Schuetz S."/>
            <person name="Maleszka R."/>
            <person name="Wimmer E.A."/>
            <person name="Beeman R.W."/>
            <person name="Lorenzen M."/>
            <person name="Tomoyasu Y."/>
            <person name="Miller S.C."/>
            <person name="Grossmann D."/>
            <person name="Bucher G."/>
        </authorList>
    </citation>
    <scope>NUCLEOTIDE SEQUENCE [LARGE SCALE GENOMIC DNA]</scope>
    <source>
        <strain evidence="4 5">Georgia GA2</strain>
    </source>
</reference>
<dbReference type="OMA" id="HETCANT"/>
<evidence type="ECO:0000256" key="2">
    <source>
        <dbReference type="SAM" id="Coils"/>
    </source>
</evidence>
<dbReference type="Gene3D" id="1.20.5.110">
    <property type="match status" value="1"/>
</dbReference>
<dbReference type="PANTHER" id="PTHR19957">
    <property type="entry name" value="SYNTAXIN"/>
    <property type="match status" value="1"/>
</dbReference>
<dbReference type="GO" id="GO:0005484">
    <property type="term" value="F:SNAP receptor activity"/>
    <property type="evidence" value="ECO:0000318"/>
    <property type="project" value="GO_Central"/>
</dbReference>
<feature type="coiled-coil region" evidence="2">
    <location>
        <begin position="158"/>
        <end position="206"/>
    </location>
</feature>
<dbReference type="InParanoid" id="D6WIQ1"/>
<evidence type="ECO:0000313" key="4">
    <source>
        <dbReference type="EMBL" id="EFA00762.1"/>
    </source>
</evidence>
<dbReference type="AlphaFoldDB" id="D6WIQ1"/>
<dbReference type="GO" id="GO:0000149">
    <property type="term" value="F:SNARE binding"/>
    <property type="evidence" value="ECO:0000318"/>
    <property type="project" value="GO_Central"/>
</dbReference>
<dbReference type="GO" id="GO:0006886">
    <property type="term" value="P:intracellular protein transport"/>
    <property type="evidence" value="ECO:0000318"/>
    <property type="project" value="GO_Central"/>
</dbReference>
<dbReference type="InterPro" id="IPR028676">
    <property type="entry name" value="STX17_SNARE"/>
</dbReference>
<dbReference type="PANTHER" id="PTHR19957:SF139">
    <property type="entry name" value="SYNTAXIN-17"/>
    <property type="match status" value="1"/>
</dbReference>
<dbReference type="Proteomes" id="UP000007266">
    <property type="component" value="Linkage group 3"/>
</dbReference>
<proteinExistence type="inferred from homology"/>
<dbReference type="InterPro" id="IPR000727">
    <property type="entry name" value="T_SNARE_dom"/>
</dbReference>
<dbReference type="SUPFAM" id="SSF47661">
    <property type="entry name" value="t-snare proteins"/>
    <property type="match status" value="1"/>
</dbReference>
<dbReference type="SMART" id="SM00397">
    <property type="entry name" value="t_SNARE"/>
    <property type="match status" value="1"/>
</dbReference>
<dbReference type="PhylomeDB" id="D6WIQ1"/>
<evidence type="ECO:0000256" key="1">
    <source>
        <dbReference type="ARBA" id="ARBA00009063"/>
    </source>
</evidence>
<dbReference type="PROSITE" id="PS50192">
    <property type="entry name" value="T_SNARE"/>
    <property type="match status" value="1"/>
</dbReference>
<dbReference type="GO" id="GO:0006906">
    <property type="term" value="P:vesicle fusion"/>
    <property type="evidence" value="ECO:0000318"/>
    <property type="project" value="GO_Central"/>
</dbReference>
<dbReference type="EMBL" id="KQ971321">
    <property type="protein sequence ID" value="EFA00762.1"/>
    <property type="molecule type" value="Genomic_DNA"/>
</dbReference>
<dbReference type="GO" id="GO:0005886">
    <property type="term" value="C:plasma membrane"/>
    <property type="evidence" value="ECO:0000318"/>
    <property type="project" value="GO_Central"/>
</dbReference>
<dbReference type="FunCoup" id="D6WIQ1">
    <property type="interactions" value="1467"/>
</dbReference>
<dbReference type="HOGENOM" id="CLU_058244_0_0_1"/>
<sequence>MSILNTSVTKQPLKLIEVPLNKFSEEVIPHHQNIFEQHKTLVLKLISQNNGQRVRQEVKNKKRIVKQLKDLMYELDTLRAQVEDSDLDKFDTKTLSFRKIIITLISGYTDLEKRSLALDNQNQDDEDEKRLLRERCPFEGASQIQLQDNLEDIKLRQRQELLNEVETVQRDTEDLNQIFTHLNQMVEGQREQVEHVEETIEESKENVQSGFKQLVKAHKLKTAVYPVTGAFLGSMIGGPVGLVAGFKIGGLTALGCAIAGYTGGKFFKKNHEVEEIEEKKEESVQMDDKHEKKDI</sequence>
<dbReference type="CDD" id="cd15846">
    <property type="entry name" value="SNARE_syntaxin17"/>
    <property type="match status" value="1"/>
</dbReference>
<dbReference type="InterPro" id="IPR010989">
    <property type="entry name" value="SNARE"/>
</dbReference>
<feature type="domain" description="T-SNARE coiled-coil homology" evidence="3">
    <location>
        <begin position="155"/>
        <end position="217"/>
    </location>
</feature>
<dbReference type="GO" id="GO:0000421">
    <property type="term" value="C:autophagosome membrane"/>
    <property type="evidence" value="ECO:0000318"/>
    <property type="project" value="GO_Central"/>
</dbReference>
<dbReference type="GO" id="GO:0006887">
    <property type="term" value="P:exocytosis"/>
    <property type="evidence" value="ECO:0000318"/>
    <property type="project" value="GO_Central"/>
</dbReference>
<dbReference type="Pfam" id="PF26585">
    <property type="entry name" value="STX17_N"/>
    <property type="match status" value="1"/>
</dbReference>
<dbReference type="InterPro" id="IPR059001">
    <property type="entry name" value="STX17_N"/>
</dbReference>
<accession>D6WIQ1</accession>
<comment type="similarity">
    <text evidence="1">Belongs to the syntaxin family.</text>
</comment>